<dbReference type="InterPro" id="IPR051012">
    <property type="entry name" value="CellSynth/LPSAsmb/PSIAsmb"/>
</dbReference>
<keyword evidence="6" id="KW-1185">Reference proteome</keyword>
<feature type="repeat" description="TPR" evidence="3">
    <location>
        <begin position="215"/>
        <end position="248"/>
    </location>
</feature>
<gene>
    <name evidence="5" type="ORF">Pan161_02970</name>
</gene>
<keyword evidence="4" id="KW-0175">Coiled coil</keyword>
<dbReference type="PROSITE" id="PS50005">
    <property type="entry name" value="TPR"/>
    <property type="match status" value="1"/>
</dbReference>
<dbReference type="KEGG" id="gax:Pan161_02970"/>
<evidence type="ECO:0000313" key="5">
    <source>
        <dbReference type="EMBL" id="QDT88679.1"/>
    </source>
</evidence>
<keyword evidence="1" id="KW-0677">Repeat</keyword>
<dbReference type="SMART" id="SM00028">
    <property type="entry name" value="TPR"/>
    <property type="match status" value="6"/>
</dbReference>
<feature type="coiled-coil region" evidence="4">
    <location>
        <begin position="352"/>
        <end position="379"/>
    </location>
</feature>
<evidence type="ECO:0000256" key="4">
    <source>
        <dbReference type="SAM" id="Coils"/>
    </source>
</evidence>
<keyword evidence="2 3" id="KW-0802">TPR repeat</keyword>
<name>A0A517V6Q0_9PLAN</name>
<dbReference type="Gene3D" id="1.25.40.10">
    <property type="entry name" value="Tetratricopeptide repeat domain"/>
    <property type="match status" value="3"/>
</dbReference>
<evidence type="ECO:0000256" key="3">
    <source>
        <dbReference type="PROSITE-ProRule" id="PRU00339"/>
    </source>
</evidence>
<protein>
    <submittedName>
        <fullName evidence="5">Tetratricopeptide repeat protein</fullName>
    </submittedName>
</protein>
<dbReference type="SUPFAM" id="SSF48452">
    <property type="entry name" value="TPR-like"/>
    <property type="match status" value="3"/>
</dbReference>
<dbReference type="PANTHER" id="PTHR45586:SF1">
    <property type="entry name" value="LIPOPOLYSACCHARIDE ASSEMBLY PROTEIN B"/>
    <property type="match status" value="1"/>
</dbReference>
<sequence>MTSNVSDKAQDKSISTTQKKRMLLSAGLLIVVLSSPLWARGFWIDFLQNRAESNLLARDPERSLKWLGYAQALDDQNARTRILLARAYRKSRDMEQAYAALKDYYELAGSTNAFQQEQWLLKAQIGNNSDLQMHLSEMLIEPEGNVQDICETYVNSCILNYQFNDALQILELWEADFPNDPLPNFMRGKMYEHKLGWQEAITEYQTTLKKDPGYAAAAYSLGRIQLTLKKTEEALEYYQRAIDSTENQSPAKVGIARCLRLMNRNDEAKQLLREVLALSVEQLQAEYQAMGDHKFEGRTAAQLAMGNLELADKNYEAALKWLEPAAKANPLDLGIKNSLALVYSRLGRKTEAKELSRVIKETNDALANIQQLLDQVQLKPADPELRFQIGKMYLNYVAEEQGVVWLNSVLLYQPDHLGAHIELARYYESNQSRGKNFQRLAELHRKQADASDTKPEQTP</sequence>
<dbReference type="InterPro" id="IPR019734">
    <property type="entry name" value="TPR_rpt"/>
</dbReference>
<dbReference type="Proteomes" id="UP000316855">
    <property type="component" value="Chromosome"/>
</dbReference>
<proteinExistence type="predicted"/>
<dbReference type="EMBL" id="CP036343">
    <property type="protein sequence ID" value="QDT88679.1"/>
    <property type="molecule type" value="Genomic_DNA"/>
</dbReference>
<evidence type="ECO:0000256" key="2">
    <source>
        <dbReference type="ARBA" id="ARBA00022803"/>
    </source>
</evidence>
<dbReference type="Pfam" id="PF13432">
    <property type="entry name" value="TPR_16"/>
    <property type="match status" value="2"/>
</dbReference>
<evidence type="ECO:0000256" key="1">
    <source>
        <dbReference type="ARBA" id="ARBA00022737"/>
    </source>
</evidence>
<dbReference type="AlphaFoldDB" id="A0A517V6Q0"/>
<evidence type="ECO:0000313" key="6">
    <source>
        <dbReference type="Proteomes" id="UP000316855"/>
    </source>
</evidence>
<organism evidence="5 6">
    <name type="scientific">Gimesia algae</name>
    <dbReference type="NCBI Taxonomy" id="2527971"/>
    <lineage>
        <taxon>Bacteria</taxon>
        <taxon>Pseudomonadati</taxon>
        <taxon>Planctomycetota</taxon>
        <taxon>Planctomycetia</taxon>
        <taxon>Planctomycetales</taxon>
        <taxon>Planctomycetaceae</taxon>
        <taxon>Gimesia</taxon>
    </lineage>
</organism>
<accession>A0A517V6Q0</accession>
<reference evidence="5 6" key="1">
    <citation type="submission" date="2019-02" db="EMBL/GenBank/DDBJ databases">
        <title>Deep-cultivation of Planctomycetes and their phenomic and genomic characterization uncovers novel biology.</title>
        <authorList>
            <person name="Wiegand S."/>
            <person name="Jogler M."/>
            <person name="Boedeker C."/>
            <person name="Pinto D."/>
            <person name="Vollmers J."/>
            <person name="Rivas-Marin E."/>
            <person name="Kohn T."/>
            <person name="Peeters S.H."/>
            <person name="Heuer A."/>
            <person name="Rast P."/>
            <person name="Oberbeckmann S."/>
            <person name="Bunk B."/>
            <person name="Jeske O."/>
            <person name="Meyerdierks A."/>
            <person name="Storesund J.E."/>
            <person name="Kallscheuer N."/>
            <person name="Luecker S."/>
            <person name="Lage O.M."/>
            <person name="Pohl T."/>
            <person name="Merkel B.J."/>
            <person name="Hornburger P."/>
            <person name="Mueller R.-W."/>
            <person name="Bruemmer F."/>
            <person name="Labrenz M."/>
            <person name="Spormann A.M."/>
            <person name="Op den Camp H."/>
            <person name="Overmann J."/>
            <person name="Amann R."/>
            <person name="Jetten M.S.M."/>
            <person name="Mascher T."/>
            <person name="Medema M.H."/>
            <person name="Devos D.P."/>
            <person name="Kaster A.-K."/>
            <person name="Ovreas L."/>
            <person name="Rohde M."/>
            <person name="Galperin M.Y."/>
            <person name="Jogler C."/>
        </authorList>
    </citation>
    <scope>NUCLEOTIDE SEQUENCE [LARGE SCALE GENOMIC DNA]</scope>
    <source>
        <strain evidence="5 6">Pan161</strain>
    </source>
</reference>
<dbReference type="PANTHER" id="PTHR45586">
    <property type="entry name" value="TPR REPEAT-CONTAINING PROTEIN PA4667"/>
    <property type="match status" value="1"/>
</dbReference>
<dbReference type="InterPro" id="IPR011990">
    <property type="entry name" value="TPR-like_helical_dom_sf"/>
</dbReference>